<keyword evidence="10 17" id="KW-0862">Zinc</keyword>
<feature type="domain" description="DNA polymerase epsilon catalytic subunit A C-terminal" evidence="19">
    <location>
        <begin position="1529"/>
        <end position="1888"/>
    </location>
</feature>
<evidence type="ECO:0000259" key="19">
    <source>
        <dbReference type="SMART" id="SM01159"/>
    </source>
</evidence>
<dbReference type="STRING" id="578462.A0A0L0SVM4"/>
<dbReference type="GO" id="GO:0045004">
    <property type="term" value="P:DNA replication proofreading"/>
    <property type="evidence" value="ECO:0007669"/>
    <property type="project" value="TreeGrafter"/>
</dbReference>
<dbReference type="CDD" id="cd05779">
    <property type="entry name" value="DNA_polB_epsilon_exo"/>
    <property type="match status" value="1"/>
</dbReference>
<dbReference type="Pfam" id="PF00136">
    <property type="entry name" value="DNA_pol_B"/>
    <property type="match status" value="1"/>
</dbReference>
<dbReference type="Pfam" id="PF08490">
    <property type="entry name" value="DUF1744"/>
    <property type="match status" value="2"/>
</dbReference>
<dbReference type="GO" id="GO:0006272">
    <property type="term" value="P:leading strand elongation"/>
    <property type="evidence" value="ECO:0007669"/>
    <property type="project" value="TreeGrafter"/>
</dbReference>
<dbReference type="PANTHER" id="PTHR10670">
    <property type="entry name" value="DNA POLYMERASE EPSILON CATALYTIC SUBUNIT A"/>
    <property type="match status" value="1"/>
</dbReference>
<evidence type="ECO:0000256" key="17">
    <source>
        <dbReference type="RuleBase" id="RU365029"/>
    </source>
</evidence>
<dbReference type="EMBL" id="GG745350">
    <property type="protein sequence ID" value="KNE66562.1"/>
    <property type="molecule type" value="Genomic_DNA"/>
</dbReference>
<evidence type="ECO:0000256" key="15">
    <source>
        <dbReference type="ARBA" id="ARBA00023242"/>
    </source>
</evidence>
<dbReference type="GO" id="GO:0051539">
    <property type="term" value="F:4 iron, 4 sulfur cluster binding"/>
    <property type="evidence" value="ECO:0007669"/>
    <property type="project" value="UniProtKB-KW"/>
</dbReference>
<dbReference type="FunFam" id="1.10.287.690:FF:000005">
    <property type="entry name" value="DNA polymerase epsilon catalytic subunit"/>
    <property type="match status" value="1"/>
</dbReference>
<dbReference type="GO" id="GO:0000166">
    <property type="term" value="F:nucleotide binding"/>
    <property type="evidence" value="ECO:0007669"/>
    <property type="project" value="InterPro"/>
</dbReference>
<evidence type="ECO:0000313" key="20">
    <source>
        <dbReference type="EMBL" id="KNE66562.1"/>
    </source>
</evidence>
<comment type="similarity">
    <text evidence="3 17">Belongs to the DNA polymerase type-B family.</text>
</comment>
<proteinExistence type="inferred from homology"/>
<dbReference type="InterPro" id="IPR013697">
    <property type="entry name" value="DNA_pol_e_suA_C"/>
</dbReference>
<dbReference type="GO" id="GO:0003887">
    <property type="term" value="F:DNA-directed DNA polymerase activity"/>
    <property type="evidence" value="ECO:0007669"/>
    <property type="project" value="UniProtKB-KW"/>
</dbReference>
<dbReference type="InterPro" id="IPR006133">
    <property type="entry name" value="DNA-dir_DNA_pol_B_exonuc"/>
</dbReference>
<keyword evidence="7 17" id="KW-0235">DNA replication</keyword>
<feature type="region of interest" description="Disordered" evidence="18">
    <location>
        <begin position="1208"/>
        <end position="1232"/>
    </location>
</feature>
<dbReference type="eggNOG" id="KOG1798">
    <property type="taxonomic scope" value="Eukaryota"/>
</dbReference>
<evidence type="ECO:0000256" key="16">
    <source>
        <dbReference type="ARBA" id="ARBA00049244"/>
    </source>
</evidence>
<dbReference type="OMA" id="MLDQCRY"/>
<dbReference type="InterPro" id="IPR055191">
    <property type="entry name" value="POL2_thumb"/>
</dbReference>
<dbReference type="InterPro" id="IPR054475">
    <property type="entry name" value="Znf-DPOE"/>
</dbReference>
<gene>
    <name evidence="20" type="ORF">AMAG_11690</name>
</gene>
<keyword evidence="21" id="KW-1185">Reference proteome</keyword>
<evidence type="ECO:0000256" key="4">
    <source>
        <dbReference type="ARBA" id="ARBA00022485"/>
    </source>
</evidence>
<dbReference type="GO" id="GO:0008622">
    <property type="term" value="C:epsilon DNA polymerase complex"/>
    <property type="evidence" value="ECO:0007669"/>
    <property type="project" value="InterPro"/>
</dbReference>
<evidence type="ECO:0000256" key="8">
    <source>
        <dbReference type="ARBA" id="ARBA00022723"/>
    </source>
</evidence>
<dbReference type="Pfam" id="PF03104">
    <property type="entry name" value="DNA_pol_B_exo1"/>
    <property type="match status" value="1"/>
</dbReference>
<dbReference type="GO" id="GO:0003677">
    <property type="term" value="F:DNA binding"/>
    <property type="evidence" value="ECO:0007669"/>
    <property type="project" value="UniProtKB-KW"/>
</dbReference>
<feature type="compositionally biased region" description="Gly residues" evidence="18">
    <location>
        <begin position="16"/>
        <end position="27"/>
    </location>
</feature>
<dbReference type="GO" id="GO:0008310">
    <property type="term" value="F:single-stranded DNA 3'-5' DNA exonuclease activity"/>
    <property type="evidence" value="ECO:0007669"/>
    <property type="project" value="TreeGrafter"/>
</dbReference>
<keyword evidence="13 17" id="KW-0411">Iron-sulfur</keyword>
<keyword evidence="8 17" id="KW-0479">Metal-binding</keyword>
<dbReference type="InterPro" id="IPR029703">
    <property type="entry name" value="POL2"/>
</dbReference>
<dbReference type="SUPFAM" id="SSF53098">
    <property type="entry name" value="Ribonuclease H-like"/>
    <property type="match status" value="1"/>
</dbReference>
<dbReference type="InterPro" id="IPR043502">
    <property type="entry name" value="DNA/RNA_pol_sf"/>
</dbReference>
<dbReference type="FunFam" id="3.90.1600.10:FF:000006">
    <property type="entry name" value="DNA polymerase epsilon catalytic subunit"/>
    <property type="match status" value="1"/>
</dbReference>
<dbReference type="GO" id="GO:0008270">
    <property type="term" value="F:zinc ion binding"/>
    <property type="evidence" value="ECO:0007669"/>
    <property type="project" value="UniProtKB-KW"/>
</dbReference>
<evidence type="ECO:0000256" key="9">
    <source>
        <dbReference type="ARBA" id="ARBA00022771"/>
    </source>
</evidence>
<dbReference type="Pfam" id="PF23250">
    <property type="entry name" value="zf_DPOE_2"/>
    <property type="match status" value="1"/>
</dbReference>
<evidence type="ECO:0000256" key="2">
    <source>
        <dbReference type="ARBA" id="ARBA00004123"/>
    </source>
</evidence>
<dbReference type="SUPFAM" id="SSF56672">
    <property type="entry name" value="DNA/RNA polymerases"/>
    <property type="match status" value="1"/>
</dbReference>
<keyword evidence="12 17" id="KW-0408">Iron</keyword>
<keyword evidence="14 17" id="KW-0238">DNA-binding</keyword>
<dbReference type="Gene3D" id="3.30.420.10">
    <property type="entry name" value="Ribonuclease H-like superfamily/Ribonuclease H"/>
    <property type="match status" value="1"/>
</dbReference>
<dbReference type="Gene3D" id="3.90.1600.10">
    <property type="entry name" value="Palm domain of DNA polymerase"/>
    <property type="match status" value="1"/>
</dbReference>
<dbReference type="GO" id="GO:0006287">
    <property type="term" value="P:base-excision repair, gap-filling"/>
    <property type="evidence" value="ECO:0007669"/>
    <property type="project" value="TreeGrafter"/>
</dbReference>
<evidence type="ECO:0000256" key="12">
    <source>
        <dbReference type="ARBA" id="ARBA00023004"/>
    </source>
</evidence>
<dbReference type="InterPro" id="IPR036397">
    <property type="entry name" value="RNaseH_sf"/>
</dbReference>
<dbReference type="FunFam" id="3.30.420.10:FF:000010">
    <property type="entry name" value="DNA polymerase epsilon catalytic subunit"/>
    <property type="match status" value="1"/>
</dbReference>
<keyword evidence="5 17" id="KW-0808">Transferase</keyword>
<evidence type="ECO:0000313" key="21">
    <source>
        <dbReference type="Proteomes" id="UP000054350"/>
    </source>
</evidence>
<feature type="region of interest" description="Disordered" evidence="18">
    <location>
        <begin position="1"/>
        <end position="51"/>
    </location>
</feature>
<sequence length="2204" mass="249693">MTSRSKGTFGLVPNGGKPGSNGGGGQGRSRFPSSRRRATGGNNFKGAMTAPDLDEDGLAVASAAEQKFQQVKQRDELDVKLGFSRFDAGPPRSGWMVNMHPTLVRDDEWPGGRSACDYYFIQDDGSTFKSTIKYSPYFYIMCKPGSEPEVEEFLRKKYESTIEKIEMVDKEDLDQPNHLLGIRRRVVKLLFRNVQDLLRVRKDILAAVRRAKASTSEDLVFDESMNVQVGVATKQADKRTYTHDPMTLILDIREYDVPYYLRVAMDREYRVGVWYNVVAENGIVSVTRQEDKLLPADPVVLAFDIETTKLPLKFPDASHDQIMMISYMIDGQGYLITNREIVSEDIADFEYNPKPEFPGPFVIFNEVNEESLIRRFFEHVVDVQPQVFVTYNGDFFDWPFVEARAKAHGLDMYEEIGVFRDDNDEYKSYYAHHSDCFRWVKRDSYLPAGSHGLKAVTTAKLGYNPMELDPELMLTYAQQEPQILAQYSVSDAVATYYLYMKYVHPFVFSLCNIIPMNPDEVLRKGSGTLCESLLMVQAFKANVLMPNKHVDEVGKFYQGHLLTAETYVGGHVEALEAGVFRSDIATTFKIVPSMIDKLINDVDRALRFTLKVEHKVSPDDVVDLDEKRDQIIAALQDLRDRPNRLETPLIYHLDVAAMYPNIILTNRLQPDAMVSEATCATCDFNAPENMCKRPLEWSWRGEYFPATHADYNMILGQLAKDPAFRQLSKTDRQAKITKTLADYSRKVYKKLHDHEVVQRTSTVCQRENPFYIDTVRQFRDRRYEYKGLLKVWKKKLEKAQAASDTAGVNEGKKMVVVMDSLQLAHKCILNSFYGYVMRKGSRWYSMEMGGIVCYTGAQIIQLARELIEQVGRPLELDTDGIWCILPKSFPENFVCTTKTGKKCVISYPCTMLNHLVDDKFTNHQYQSRKKDGAGDGWEIYAENSILFEVDGPYRAMILPASTEADKLLKKRYAVFNDNGSLAELKGFEVKRRGELKLIKIFQQQIFSVFLEGSTLEECYAAVARVANQWLDIMDTRGANMPDSELIDLISENKNMSKSLSEYEGQKSTAITTAKRLAMFLGNDMVKDKLACHFLIAKKPVDAPVAERAIPVAILHTDPAIRRHFLRKWLKDPNVQDPDIRDLIDWDYYKERFGFVLQKLITIPAAMQKVPNPIPRVKHPDWLRQRVNNERHQNKLTDMFDMEDLRKAGAAKPPPRDPTAVANPARTARVTRVNKRKTAAMEMDELKEALLAAVCPNPTQDYHGWLQYQKKKWKYQRLAAKHRAHEAASASRAAAAATTSNAAASSGTNQMDAFLRAQQASLESNKWSILQVKEGKGGAHQLWVLIGDKLHQITLRIPRTFYVKSRVQMPIDQMRGMDEVTVTEVKKYLPRKIDTTLDRQEATTLYQCSMDEEVFKQNERMLMHFFSHPKIEGVYEASIPGTFRAVLQLGATCIVARKKTGNVRNVTWSQLQIADSSDYLQADTVAALDDLFLYHLSVGDRHFVVLYSFRATQECHVLVSDPSGKDNVGNVDSVYHRLVNAMQERDPAFALPAITFHVTSHRSESVLLVALNKLLAVRHRERPTPTMLTIQSNKASVLEFVKAIQLFPYTHRAPHLSDADLPALDWQRAAFRSWFTQVAYFGDWKTKQLDLARFTNVPLGNLTTDSHSFAIDVLLARRLVKAEYVLWYSSEARPDLGGRQDDEHFSVLDAHMALPEVNAPGMYPTVTMDLHVEGLSVAACLELQHTELDPLASLVRDLILQAARVKKGEAPRVENQLADALLIHLDRWLTNSAAYLYDPKVAFMVFNGMKRVFMSLINELKKLGTSVVFGSFHRLVVNTPKASVAQGHAFVDFLIQHLNGPAQFASVLLTPTRTWTQLSWMDPFNYAGFLLPERRHTVDEDGNRVPLPPPTADPIALEMQWNLAEFLPEQIVPVFHDILGDFLTDCYECRPTDHAVALSSASGPNEAWIQSKRALVQTKYKRRLLQLVPRFQRSEHGVDGMTFPSRLGAHLALTSPTLEFVKDLVTIMALDPDVDDAVRILRRNLLDVLRVREFAPEAQFTNPCLPLVVPHVVCMACNATSDLDFTRDPALRGLKWACAKCGAAYSKVDLEARLLDMVENVVLAHQVQDLVCSKCHLVKRENLNAHCGCSGAFVLAAKDGRTAFVRKVQVIAALAEMHGMEYLREVCEYTMGLVPPMPPAAGGRM</sequence>
<reference evidence="20 21" key="1">
    <citation type="submission" date="2009-11" db="EMBL/GenBank/DDBJ databases">
        <title>Annotation of Allomyces macrogynus ATCC 38327.</title>
        <authorList>
            <consortium name="The Broad Institute Genome Sequencing Platform"/>
            <person name="Russ C."/>
            <person name="Cuomo C."/>
            <person name="Burger G."/>
            <person name="Gray M.W."/>
            <person name="Holland P.W.H."/>
            <person name="King N."/>
            <person name="Lang F.B.F."/>
            <person name="Roger A.J."/>
            <person name="Ruiz-Trillo I."/>
            <person name="Young S.K."/>
            <person name="Zeng Q."/>
            <person name="Gargeya S."/>
            <person name="Fitzgerald M."/>
            <person name="Haas B."/>
            <person name="Abouelleil A."/>
            <person name="Alvarado L."/>
            <person name="Arachchi H.M."/>
            <person name="Berlin A."/>
            <person name="Chapman S.B."/>
            <person name="Gearin G."/>
            <person name="Goldberg J."/>
            <person name="Griggs A."/>
            <person name="Gujja S."/>
            <person name="Hansen M."/>
            <person name="Heiman D."/>
            <person name="Howarth C."/>
            <person name="Larimer J."/>
            <person name="Lui A."/>
            <person name="MacDonald P.J.P."/>
            <person name="McCowen C."/>
            <person name="Montmayeur A."/>
            <person name="Murphy C."/>
            <person name="Neiman D."/>
            <person name="Pearson M."/>
            <person name="Priest M."/>
            <person name="Roberts A."/>
            <person name="Saif S."/>
            <person name="Shea T."/>
            <person name="Sisk P."/>
            <person name="Stolte C."/>
            <person name="Sykes S."/>
            <person name="Wortman J."/>
            <person name="Nusbaum C."/>
            <person name="Birren B."/>
        </authorList>
    </citation>
    <scope>NUCLEOTIDE SEQUENCE [LARGE SCALE GENOMIC DNA]</scope>
    <source>
        <strain evidence="20 21">ATCC 38327</strain>
    </source>
</reference>
<keyword evidence="4 17" id="KW-0004">4Fe-4S</keyword>
<evidence type="ECO:0000256" key="14">
    <source>
        <dbReference type="ARBA" id="ARBA00023125"/>
    </source>
</evidence>
<comment type="catalytic activity">
    <reaction evidence="16 17">
        <text>DNA(n) + a 2'-deoxyribonucleoside 5'-triphosphate = DNA(n+1) + diphosphate</text>
        <dbReference type="Rhea" id="RHEA:22508"/>
        <dbReference type="Rhea" id="RHEA-COMP:17339"/>
        <dbReference type="Rhea" id="RHEA-COMP:17340"/>
        <dbReference type="ChEBI" id="CHEBI:33019"/>
        <dbReference type="ChEBI" id="CHEBI:61560"/>
        <dbReference type="ChEBI" id="CHEBI:173112"/>
        <dbReference type="EC" id="2.7.7.7"/>
    </reaction>
</comment>
<evidence type="ECO:0000256" key="6">
    <source>
        <dbReference type="ARBA" id="ARBA00022695"/>
    </source>
</evidence>
<evidence type="ECO:0000256" key="10">
    <source>
        <dbReference type="ARBA" id="ARBA00022833"/>
    </source>
</evidence>
<evidence type="ECO:0000256" key="5">
    <source>
        <dbReference type="ARBA" id="ARBA00022679"/>
    </source>
</evidence>
<accession>A0A0L0SVM4</accession>
<dbReference type="EC" id="2.7.7.7" evidence="17"/>
<dbReference type="Gene3D" id="1.10.132.60">
    <property type="entry name" value="DNA polymerase family B, C-terminal domain"/>
    <property type="match status" value="1"/>
</dbReference>
<dbReference type="SMART" id="SM00486">
    <property type="entry name" value="POLBc"/>
    <property type="match status" value="1"/>
</dbReference>
<dbReference type="CDD" id="cd05535">
    <property type="entry name" value="POLBc_epsilon"/>
    <property type="match status" value="1"/>
</dbReference>
<dbReference type="VEuPathDB" id="FungiDB:AMAG_11690"/>
<dbReference type="SMART" id="SM01159">
    <property type="entry name" value="DUF1744"/>
    <property type="match status" value="1"/>
</dbReference>
<evidence type="ECO:0000256" key="13">
    <source>
        <dbReference type="ARBA" id="ARBA00023014"/>
    </source>
</evidence>
<dbReference type="Pfam" id="PF22634">
    <property type="entry name" value="POL2_thumb"/>
    <property type="match status" value="1"/>
</dbReference>
<comment type="cofactor">
    <cofactor evidence="1 17">
        <name>[4Fe-4S] cluster</name>
        <dbReference type="ChEBI" id="CHEBI:49883"/>
    </cofactor>
</comment>
<evidence type="ECO:0000256" key="3">
    <source>
        <dbReference type="ARBA" id="ARBA00005755"/>
    </source>
</evidence>
<dbReference type="GO" id="GO:0000278">
    <property type="term" value="P:mitotic cell cycle"/>
    <property type="evidence" value="ECO:0007669"/>
    <property type="project" value="TreeGrafter"/>
</dbReference>
<dbReference type="GO" id="GO:0006297">
    <property type="term" value="P:nucleotide-excision repair, DNA gap filling"/>
    <property type="evidence" value="ECO:0007669"/>
    <property type="project" value="TreeGrafter"/>
</dbReference>
<evidence type="ECO:0000256" key="18">
    <source>
        <dbReference type="SAM" id="MobiDB-lite"/>
    </source>
</evidence>
<keyword evidence="9 17" id="KW-0863">Zinc-finger</keyword>
<dbReference type="InterPro" id="IPR006172">
    <property type="entry name" value="DNA-dir_DNA_pol_B"/>
</dbReference>
<dbReference type="InterPro" id="IPR023211">
    <property type="entry name" value="DNA_pol_palm_dom_sf"/>
</dbReference>
<dbReference type="FunFam" id="1.10.132.60:FF:000002">
    <property type="entry name" value="DNA polymerase epsilon catalytic subunit"/>
    <property type="match status" value="1"/>
</dbReference>
<organism evidence="20 21">
    <name type="scientific">Allomyces macrogynus (strain ATCC 38327)</name>
    <name type="common">Allomyces javanicus var. macrogynus</name>
    <dbReference type="NCBI Taxonomy" id="578462"/>
    <lineage>
        <taxon>Eukaryota</taxon>
        <taxon>Fungi</taxon>
        <taxon>Fungi incertae sedis</taxon>
        <taxon>Blastocladiomycota</taxon>
        <taxon>Blastocladiomycetes</taxon>
        <taxon>Blastocladiales</taxon>
        <taxon>Blastocladiaceae</taxon>
        <taxon>Allomyces</taxon>
    </lineage>
</organism>
<dbReference type="PANTHER" id="PTHR10670:SF0">
    <property type="entry name" value="DNA POLYMERASE EPSILON CATALYTIC SUBUNIT A"/>
    <property type="match status" value="1"/>
</dbReference>
<dbReference type="Pfam" id="PF22912">
    <property type="entry name" value="zf-DPOE"/>
    <property type="match status" value="1"/>
</dbReference>
<reference evidence="21" key="2">
    <citation type="submission" date="2009-11" db="EMBL/GenBank/DDBJ databases">
        <title>The Genome Sequence of Allomyces macrogynus strain ATCC 38327.</title>
        <authorList>
            <consortium name="The Broad Institute Genome Sequencing Platform"/>
            <person name="Russ C."/>
            <person name="Cuomo C."/>
            <person name="Shea T."/>
            <person name="Young S.K."/>
            <person name="Zeng Q."/>
            <person name="Koehrsen M."/>
            <person name="Haas B."/>
            <person name="Borodovsky M."/>
            <person name="Guigo R."/>
            <person name="Alvarado L."/>
            <person name="Berlin A."/>
            <person name="Borenstein D."/>
            <person name="Chen Z."/>
            <person name="Engels R."/>
            <person name="Freedman E."/>
            <person name="Gellesch M."/>
            <person name="Goldberg J."/>
            <person name="Griggs A."/>
            <person name="Gujja S."/>
            <person name="Heiman D."/>
            <person name="Hepburn T."/>
            <person name="Howarth C."/>
            <person name="Jen D."/>
            <person name="Larson L."/>
            <person name="Lewis B."/>
            <person name="Mehta T."/>
            <person name="Park D."/>
            <person name="Pearson M."/>
            <person name="Roberts A."/>
            <person name="Saif S."/>
            <person name="Shenoy N."/>
            <person name="Sisk P."/>
            <person name="Stolte C."/>
            <person name="Sykes S."/>
            <person name="Walk T."/>
            <person name="White J."/>
            <person name="Yandava C."/>
            <person name="Burger G."/>
            <person name="Gray M.W."/>
            <person name="Holland P.W.H."/>
            <person name="King N."/>
            <person name="Lang F.B.F."/>
            <person name="Roger A.J."/>
            <person name="Ruiz-Trillo I."/>
            <person name="Lander E."/>
            <person name="Nusbaum C."/>
        </authorList>
    </citation>
    <scope>NUCLEOTIDE SEQUENCE [LARGE SCALE GENOMIC DNA]</scope>
    <source>
        <strain evidence="21">ATCC 38327</strain>
    </source>
</reference>
<keyword evidence="11 17" id="KW-0239">DNA-directed DNA polymerase</keyword>
<dbReference type="OrthoDB" id="10060449at2759"/>
<keyword evidence="15 17" id="KW-0539">Nucleus</keyword>
<evidence type="ECO:0000256" key="11">
    <source>
        <dbReference type="ARBA" id="ARBA00022932"/>
    </source>
</evidence>
<comment type="subcellular location">
    <subcellularLocation>
        <location evidence="2 17">Nucleus</location>
    </subcellularLocation>
</comment>
<evidence type="ECO:0000256" key="7">
    <source>
        <dbReference type="ARBA" id="ARBA00022705"/>
    </source>
</evidence>
<dbReference type="Gene3D" id="3.30.342.10">
    <property type="entry name" value="DNA Polymerase, chain B, domain 1"/>
    <property type="match status" value="1"/>
</dbReference>
<dbReference type="Proteomes" id="UP000054350">
    <property type="component" value="Unassembled WGS sequence"/>
</dbReference>
<keyword evidence="6 17" id="KW-0548">Nucleotidyltransferase</keyword>
<dbReference type="InterPro" id="IPR012337">
    <property type="entry name" value="RNaseH-like_sf"/>
</dbReference>
<dbReference type="InterPro" id="IPR006134">
    <property type="entry name" value="DNA-dir_DNA_pol_B_multi_dom"/>
</dbReference>
<evidence type="ECO:0000256" key="1">
    <source>
        <dbReference type="ARBA" id="ARBA00001966"/>
    </source>
</evidence>
<dbReference type="InterPro" id="IPR042087">
    <property type="entry name" value="DNA_pol_B_thumb"/>
</dbReference>
<name>A0A0L0SVM4_ALLM3</name>
<protein>
    <recommendedName>
        <fullName evidence="17">DNA polymerase epsilon catalytic subunit</fullName>
        <ecNumber evidence="17">2.7.7.7</ecNumber>
    </recommendedName>
</protein>
<comment type="function">
    <text evidence="17">DNA polymerase II participates in chromosomal DNA replication.</text>
</comment>